<feature type="region of interest" description="Disordered" evidence="10">
    <location>
        <begin position="17"/>
        <end position="39"/>
    </location>
</feature>
<dbReference type="EMBL" id="SIDB01000007">
    <property type="protein sequence ID" value="KAI3430379.1"/>
    <property type="molecule type" value="Genomic_DNA"/>
</dbReference>
<evidence type="ECO:0000256" key="6">
    <source>
        <dbReference type="ARBA" id="ARBA00022989"/>
    </source>
</evidence>
<gene>
    <name evidence="13" type="ORF">D9Q98_004974</name>
</gene>
<evidence type="ECO:0000256" key="3">
    <source>
        <dbReference type="ARBA" id="ARBA00022448"/>
    </source>
</evidence>
<evidence type="ECO:0000313" key="13">
    <source>
        <dbReference type="EMBL" id="KAI3430379.1"/>
    </source>
</evidence>
<feature type="transmembrane region" description="Helical" evidence="11">
    <location>
        <begin position="327"/>
        <end position="351"/>
    </location>
</feature>
<keyword evidence="3" id="KW-0813">Transport</keyword>
<keyword evidence="8" id="KW-0175">Coiled coil</keyword>
<evidence type="ECO:0000256" key="8">
    <source>
        <dbReference type="ARBA" id="ARBA00023054"/>
    </source>
</evidence>
<evidence type="ECO:0000256" key="4">
    <source>
        <dbReference type="ARBA" id="ARBA00022692"/>
    </source>
</evidence>
<sequence>MAALRGKPAYGSAVEVDARGGGASTSGSGGNGPLGTSRNRTDLFLKYRRQARGGSRPLAAPGTTNGESLETARLMASALGGIDSAEAGLGGVAAALPPQYVEFKEQIRLEMLGIQQKMGELRGLHGKATLSRFDDTNDDEVQVEVLTQQTTRMFRKCEARLQQFGTEPSVSEADEKVKRNVQRTLAVELQRLSVQFRKQQKAYLNRIRSKDGGGGADGAGSSFDLLDEGGRGRGQEGGDYDPGFSSTQALKVDNMTALIDERDREVHNIVASINELAQIMKDLSVLVIDQGTILDRIDYNMEQTSMKVEEGVRQLEKAEKKQKQSGMVLCIMLLLVAIVVMVLLVIFKAIFL</sequence>
<dbReference type="Pfam" id="PF05739">
    <property type="entry name" value="SNARE"/>
    <property type="match status" value="1"/>
</dbReference>
<dbReference type="SMART" id="SM00397">
    <property type="entry name" value="t_SNARE"/>
    <property type="match status" value="1"/>
</dbReference>
<dbReference type="OrthoDB" id="10251371at2759"/>
<protein>
    <recommendedName>
        <fullName evidence="12">t-SNARE coiled-coil homology domain-containing protein</fullName>
    </recommendedName>
</protein>
<name>A0A9D4YX89_CHLVU</name>
<dbReference type="PANTHER" id="PTHR19957">
    <property type="entry name" value="SYNTAXIN"/>
    <property type="match status" value="1"/>
</dbReference>
<dbReference type="GO" id="GO:0000149">
    <property type="term" value="F:SNARE binding"/>
    <property type="evidence" value="ECO:0007669"/>
    <property type="project" value="TreeGrafter"/>
</dbReference>
<dbReference type="CDD" id="cd15845">
    <property type="entry name" value="SNARE_syntaxin16"/>
    <property type="match status" value="1"/>
</dbReference>
<evidence type="ECO:0000256" key="7">
    <source>
        <dbReference type="ARBA" id="ARBA00023034"/>
    </source>
</evidence>
<dbReference type="GO" id="GO:0031201">
    <property type="term" value="C:SNARE complex"/>
    <property type="evidence" value="ECO:0007669"/>
    <property type="project" value="TreeGrafter"/>
</dbReference>
<keyword evidence="5" id="KW-0653">Protein transport</keyword>
<dbReference type="GO" id="GO:0000139">
    <property type="term" value="C:Golgi membrane"/>
    <property type="evidence" value="ECO:0007669"/>
    <property type="project" value="UniProtKB-SubCell"/>
</dbReference>
<feature type="compositionally biased region" description="Gly residues" evidence="10">
    <location>
        <begin position="19"/>
        <end position="33"/>
    </location>
</feature>
<feature type="domain" description="T-SNARE coiled-coil homology" evidence="12">
    <location>
        <begin position="256"/>
        <end position="318"/>
    </location>
</feature>
<reference evidence="13" key="2">
    <citation type="submission" date="2020-11" db="EMBL/GenBank/DDBJ databases">
        <authorList>
            <person name="Cecchin M."/>
            <person name="Marcolungo L."/>
            <person name="Rossato M."/>
            <person name="Girolomoni L."/>
            <person name="Cosentino E."/>
            <person name="Cuine S."/>
            <person name="Li-Beisson Y."/>
            <person name="Delledonne M."/>
            <person name="Ballottari M."/>
        </authorList>
    </citation>
    <scope>NUCLEOTIDE SEQUENCE</scope>
    <source>
        <strain evidence="13">211/11P</strain>
        <tissue evidence="13">Whole cell</tissue>
    </source>
</reference>
<keyword evidence="14" id="KW-1185">Reference proteome</keyword>
<dbReference type="GO" id="GO:0048278">
    <property type="term" value="P:vesicle docking"/>
    <property type="evidence" value="ECO:0007669"/>
    <property type="project" value="TreeGrafter"/>
</dbReference>
<organism evidence="13 14">
    <name type="scientific">Chlorella vulgaris</name>
    <name type="common">Green alga</name>
    <dbReference type="NCBI Taxonomy" id="3077"/>
    <lineage>
        <taxon>Eukaryota</taxon>
        <taxon>Viridiplantae</taxon>
        <taxon>Chlorophyta</taxon>
        <taxon>core chlorophytes</taxon>
        <taxon>Trebouxiophyceae</taxon>
        <taxon>Chlorellales</taxon>
        <taxon>Chlorellaceae</taxon>
        <taxon>Chlorella clade</taxon>
        <taxon>Chlorella</taxon>
    </lineage>
</organism>
<evidence type="ECO:0000256" key="9">
    <source>
        <dbReference type="ARBA" id="ARBA00023136"/>
    </source>
</evidence>
<dbReference type="PROSITE" id="PS00914">
    <property type="entry name" value="SYNTAXIN"/>
    <property type="match status" value="1"/>
</dbReference>
<dbReference type="PROSITE" id="PS50192">
    <property type="entry name" value="T_SNARE"/>
    <property type="match status" value="1"/>
</dbReference>
<dbReference type="InterPro" id="IPR045242">
    <property type="entry name" value="Syntaxin"/>
</dbReference>
<dbReference type="GO" id="GO:0006906">
    <property type="term" value="P:vesicle fusion"/>
    <property type="evidence" value="ECO:0007669"/>
    <property type="project" value="TreeGrafter"/>
</dbReference>
<evidence type="ECO:0000256" key="2">
    <source>
        <dbReference type="ARBA" id="ARBA00009063"/>
    </source>
</evidence>
<evidence type="ECO:0000256" key="5">
    <source>
        <dbReference type="ARBA" id="ARBA00022927"/>
    </source>
</evidence>
<dbReference type="PANTHER" id="PTHR19957:SF83">
    <property type="entry name" value="SYNTAXIN-16"/>
    <property type="match status" value="1"/>
</dbReference>
<dbReference type="InterPro" id="IPR006012">
    <property type="entry name" value="Syntaxin/epimorphin_CS"/>
</dbReference>
<evidence type="ECO:0000259" key="12">
    <source>
        <dbReference type="PROSITE" id="PS50192"/>
    </source>
</evidence>
<evidence type="ECO:0000256" key="11">
    <source>
        <dbReference type="SAM" id="Phobius"/>
    </source>
</evidence>
<dbReference type="Gene3D" id="1.20.58.70">
    <property type="match status" value="1"/>
</dbReference>
<keyword evidence="6 11" id="KW-1133">Transmembrane helix</keyword>
<proteinExistence type="inferred from homology"/>
<accession>A0A9D4YX89</accession>
<dbReference type="GO" id="GO:0005484">
    <property type="term" value="F:SNAP receptor activity"/>
    <property type="evidence" value="ECO:0007669"/>
    <property type="project" value="InterPro"/>
</dbReference>
<comment type="similarity">
    <text evidence="2">Belongs to the syntaxin family.</text>
</comment>
<comment type="caution">
    <text evidence="13">The sequence shown here is derived from an EMBL/GenBank/DDBJ whole genome shotgun (WGS) entry which is preliminary data.</text>
</comment>
<keyword evidence="4 11" id="KW-0812">Transmembrane</keyword>
<dbReference type="InterPro" id="IPR010989">
    <property type="entry name" value="SNARE"/>
</dbReference>
<dbReference type="InterPro" id="IPR000727">
    <property type="entry name" value="T_SNARE_dom"/>
</dbReference>
<dbReference type="Proteomes" id="UP001055712">
    <property type="component" value="Unassembled WGS sequence"/>
</dbReference>
<keyword evidence="7" id="KW-0333">Golgi apparatus</keyword>
<dbReference type="GO" id="GO:0006886">
    <property type="term" value="P:intracellular protein transport"/>
    <property type="evidence" value="ECO:0007669"/>
    <property type="project" value="InterPro"/>
</dbReference>
<feature type="region of interest" description="Disordered" evidence="10">
    <location>
        <begin position="207"/>
        <end position="245"/>
    </location>
</feature>
<evidence type="ECO:0000256" key="1">
    <source>
        <dbReference type="ARBA" id="ARBA00004409"/>
    </source>
</evidence>
<dbReference type="AlphaFoldDB" id="A0A9D4YX89"/>
<comment type="subcellular location">
    <subcellularLocation>
        <location evidence="1">Golgi apparatus membrane</location>
        <topology evidence="1">Single-pass type IV membrane protein</topology>
    </subcellularLocation>
</comment>
<keyword evidence="9 11" id="KW-0472">Membrane</keyword>
<dbReference type="SUPFAM" id="SSF47661">
    <property type="entry name" value="t-snare proteins"/>
    <property type="match status" value="1"/>
</dbReference>
<evidence type="ECO:0000256" key="10">
    <source>
        <dbReference type="SAM" id="MobiDB-lite"/>
    </source>
</evidence>
<evidence type="ECO:0000313" key="14">
    <source>
        <dbReference type="Proteomes" id="UP001055712"/>
    </source>
</evidence>
<reference evidence="13" key="1">
    <citation type="journal article" date="2019" name="Plant J.">
        <title>Chlorella vulgaris genome assembly and annotation reveals the molecular basis for metabolic acclimation to high light conditions.</title>
        <authorList>
            <person name="Cecchin M."/>
            <person name="Marcolungo L."/>
            <person name="Rossato M."/>
            <person name="Girolomoni L."/>
            <person name="Cosentino E."/>
            <person name="Cuine S."/>
            <person name="Li-Beisson Y."/>
            <person name="Delledonne M."/>
            <person name="Ballottari M."/>
        </authorList>
    </citation>
    <scope>NUCLEOTIDE SEQUENCE</scope>
    <source>
        <strain evidence="13">211/11P</strain>
    </source>
</reference>